<accession>A0AAV1R614</accession>
<feature type="compositionally biased region" description="Basic and acidic residues" evidence="1">
    <location>
        <begin position="31"/>
        <end position="44"/>
    </location>
</feature>
<evidence type="ECO:0000256" key="1">
    <source>
        <dbReference type="SAM" id="MobiDB-lite"/>
    </source>
</evidence>
<protein>
    <submittedName>
        <fullName evidence="2">Uncharacterized protein</fullName>
    </submittedName>
</protein>
<sequence>MSSTLFSWSPGSKEMRARRELNTGSGYGLGKESERLNENRHRMELIGSATSKKRRRRAQGSTSSSYYDYVSFDYRDLAHSMPSTKEVFSTSGSSVEWKPPKEKNATLSKGEGRSDRTRLPVQQREKRLSSILSPSLNLPLL</sequence>
<dbReference type="Proteomes" id="UP001314170">
    <property type="component" value="Unassembled WGS sequence"/>
</dbReference>
<evidence type="ECO:0000313" key="3">
    <source>
        <dbReference type="Proteomes" id="UP001314170"/>
    </source>
</evidence>
<name>A0AAV1R614_9ROSI</name>
<feature type="compositionally biased region" description="Basic and acidic residues" evidence="1">
    <location>
        <begin position="98"/>
        <end position="128"/>
    </location>
</feature>
<feature type="compositionally biased region" description="Polar residues" evidence="1">
    <location>
        <begin position="83"/>
        <end position="94"/>
    </location>
</feature>
<gene>
    <name evidence="2" type="ORF">DCAF_LOCUS6479</name>
</gene>
<feature type="compositionally biased region" description="Polar residues" evidence="1">
    <location>
        <begin position="1"/>
        <end position="10"/>
    </location>
</feature>
<proteinExistence type="predicted"/>
<feature type="region of interest" description="Disordered" evidence="1">
    <location>
        <begin position="1"/>
        <end position="63"/>
    </location>
</feature>
<feature type="compositionally biased region" description="Low complexity" evidence="1">
    <location>
        <begin position="129"/>
        <end position="141"/>
    </location>
</feature>
<feature type="region of interest" description="Disordered" evidence="1">
    <location>
        <begin position="83"/>
        <end position="141"/>
    </location>
</feature>
<comment type="caution">
    <text evidence="2">The sequence shown here is derived from an EMBL/GenBank/DDBJ whole genome shotgun (WGS) entry which is preliminary data.</text>
</comment>
<keyword evidence="3" id="KW-1185">Reference proteome</keyword>
<evidence type="ECO:0000313" key="2">
    <source>
        <dbReference type="EMBL" id="CAK7328744.1"/>
    </source>
</evidence>
<organism evidence="2 3">
    <name type="scientific">Dovyalis caffra</name>
    <dbReference type="NCBI Taxonomy" id="77055"/>
    <lineage>
        <taxon>Eukaryota</taxon>
        <taxon>Viridiplantae</taxon>
        <taxon>Streptophyta</taxon>
        <taxon>Embryophyta</taxon>
        <taxon>Tracheophyta</taxon>
        <taxon>Spermatophyta</taxon>
        <taxon>Magnoliopsida</taxon>
        <taxon>eudicotyledons</taxon>
        <taxon>Gunneridae</taxon>
        <taxon>Pentapetalae</taxon>
        <taxon>rosids</taxon>
        <taxon>fabids</taxon>
        <taxon>Malpighiales</taxon>
        <taxon>Salicaceae</taxon>
        <taxon>Flacourtieae</taxon>
        <taxon>Dovyalis</taxon>
    </lineage>
</organism>
<reference evidence="2 3" key="1">
    <citation type="submission" date="2024-01" db="EMBL/GenBank/DDBJ databases">
        <authorList>
            <person name="Waweru B."/>
        </authorList>
    </citation>
    <scope>NUCLEOTIDE SEQUENCE [LARGE SCALE GENOMIC DNA]</scope>
</reference>
<dbReference type="EMBL" id="CAWUPB010000903">
    <property type="protein sequence ID" value="CAK7328744.1"/>
    <property type="molecule type" value="Genomic_DNA"/>
</dbReference>
<dbReference type="AlphaFoldDB" id="A0AAV1R614"/>